<evidence type="ECO:0000313" key="1">
    <source>
        <dbReference type="EMBL" id="SON49258.1"/>
    </source>
</evidence>
<dbReference type="AlphaFoldDB" id="A0A2N8ZBJ8"/>
<dbReference type="EMBL" id="LT960611">
    <property type="protein sequence ID" value="SON49258.1"/>
    <property type="molecule type" value="Genomic_DNA"/>
</dbReference>
<keyword evidence="2" id="KW-1185">Reference proteome</keyword>
<dbReference type="KEGG" id="vta:A1279"/>
<organism evidence="1 2">
    <name type="scientific">Vibrio tapetis subsp. tapetis</name>
    <dbReference type="NCBI Taxonomy" id="1671868"/>
    <lineage>
        <taxon>Bacteria</taxon>
        <taxon>Pseudomonadati</taxon>
        <taxon>Pseudomonadota</taxon>
        <taxon>Gammaproteobacteria</taxon>
        <taxon>Vibrionales</taxon>
        <taxon>Vibrionaceae</taxon>
        <taxon>Vibrio</taxon>
    </lineage>
</organism>
<gene>
    <name evidence="1" type="ORF">VTAP4600_A1279</name>
</gene>
<protein>
    <submittedName>
        <fullName evidence="1">Uncharacterized protein</fullName>
    </submittedName>
</protein>
<dbReference type="Proteomes" id="UP000235828">
    <property type="component" value="Chromosome A"/>
</dbReference>
<name>A0A2N8ZBJ8_9VIBR</name>
<evidence type="ECO:0000313" key="2">
    <source>
        <dbReference type="Proteomes" id="UP000235828"/>
    </source>
</evidence>
<reference evidence="1 2" key="1">
    <citation type="submission" date="2017-10" db="EMBL/GenBank/DDBJ databases">
        <authorList>
            <person name="Banno H."/>
            <person name="Chua N.-H."/>
        </authorList>
    </citation>
    <scope>NUCLEOTIDE SEQUENCE [LARGE SCALE GENOMIC DNA]</scope>
    <source>
        <strain evidence="1">Vibrio tapetis CECT4600</strain>
    </source>
</reference>
<accession>A0A2N8ZBJ8</accession>
<proteinExistence type="predicted"/>
<sequence>MTLASLIPNQIDQLVVLDMAPVHYKERRHDNVLAGLEAVIAEQPKPSHVLRLCQY</sequence>